<accession>A0A3P4B4Z9</accession>
<gene>
    <name evidence="2" type="ORF">PIGHUM_02816</name>
</gene>
<feature type="transmembrane region" description="Helical" evidence="1">
    <location>
        <begin position="28"/>
        <end position="47"/>
    </location>
</feature>
<keyword evidence="1" id="KW-0812">Transmembrane</keyword>
<evidence type="ECO:0000313" key="2">
    <source>
        <dbReference type="EMBL" id="VCU70740.1"/>
    </source>
</evidence>
<evidence type="ECO:0000313" key="3">
    <source>
        <dbReference type="Proteomes" id="UP000277294"/>
    </source>
</evidence>
<feature type="transmembrane region" description="Helical" evidence="1">
    <location>
        <begin position="67"/>
        <end position="87"/>
    </location>
</feature>
<organism evidence="2 3">
    <name type="scientific">Pigmentiphaga humi</name>
    <dbReference type="NCBI Taxonomy" id="2478468"/>
    <lineage>
        <taxon>Bacteria</taxon>
        <taxon>Pseudomonadati</taxon>
        <taxon>Pseudomonadota</taxon>
        <taxon>Betaproteobacteria</taxon>
        <taxon>Burkholderiales</taxon>
        <taxon>Alcaligenaceae</taxon>
        <taxon>Pigmentiphaga</taxon>
    </lineage>
</organism>
<evidence type="ECO:0000256" key="1">
    <source>
        <dbReference type="SAM" id="Phobius"/>
    </source>
</evidence>
<dbReference type="AlphaFoldDB" id="A0A3P4B4Z9"/>
<dbReference type="Proteomes" id="UP000277294">
    <property type="component" value="Unassembled WGS sequence"/>
</dbReference>
<sequence length="139" mass="15017">MSICAGTYTAVFRHTWMWAVKFFVDRDLSWGALGGALGLMFLVSSALRGPLPEGPFSERVPVLSQYAGAFIAAALMGACIVLGLWGVHRLRSRRYETPRRDLAIAVLLMTIVTFRPVQAMTPDAMPGAGRVPPAAVQAP</sequence>
<protein>
    <submittedName>
        <fullName evidence="2">Uncharacterized protein</fullName>
    </submittedName>
</protein>
<dbReference type="EMBL" id="UWPJ01000023">
    <property type="protein sequence ID" value="VCU70740.1"/>
    <property type="molecule type" value="Genomic_DNA"/>
</dbReference>
<reference evidence="2 3" key="1">
    <citation type="submission" date="2018-10" db="EMBL/GenBank/DDBJ databases">
        <authorList>
            <person name="Criscuolo A."/>
        </authorList>
    </citation>
    <scope>NUCLEOTIDE SEQUENCE [LARGE SCALE GENOMIC DNA]</scope>
    <source>
        <strain evidence="2">DnA1</strain>
    </source>
</reference>
<keyword evidence="1" id="KW-0472">Membrane</keyword>
<keyword evidence="1" id="KW-1133">Transmembrane helix</keyword>
<name>A0A3P4B4Z9_9BURK</name>
<proteinExistence type="predicted"/>
<keyword evidence="3" id="KW-1185">Reference proteome</keyword>